<evidence type="ECO:0000313" key="1">
    <source>
        <dbReference type="EMBL" id="PIR94726.1"/>
    </source>
</evidence>
<proteinExistence type="predicted"/>
<name>A0A2H0V6K2_9BACT</name>
<dbReference type="AlphaFoldDB" id="A0A2H0V6K2"/>
<evidence type="ECO:0000313" key="2">
    <source>
        <dbReference type="Proteomes" id="UP000228614"/>
    </source>
</evidence>
<gene>
    <name evidence="1" type="ORF">COT95_02630</name>
</gene>
<dbReference type="InterPro" id="IPR016024">
    <property type="entry name" value="ARM-type_fold"/>
</dbReference>
<dbReference type="PANTHER" id="PTHR34070:SF1">
    <property type="entry name" value="DNA ALKYLATION REPAIR PROTEIN"/>
    <property type="match status" value="1"/>
</dbReference>
<dbReference type="PANTHER" id="PTHR34070">
    <property type="entry name" value="ARMADILLO-TYPE FOLD"/>
    <property type="match status" value="1"/>
</dbReference>
<dbReference type="Proteomes" id="UP000228614">
    <property type="component" value="Unassembled WGS sequence"/>
</dbReference>
<organism evidence="1 2">
    <name type="scientific">Candidatus Falkowbacteria bacterium CG10_big_fil_rev_8_21_14_0_10_37_6</name>
    <dbReference type="NCBI Taxonomy" id="1974563"/>
    <lineage>
        <taxon>Bacteria</taxon>
        <taxon>Candidatus Falkowiibacteriota</taxon>
    </lineage>
</organism>
<dbReference type="Gene3D" id="1.25.10.90">
    <property type="match status" value="1"/>
</dbReference>
<comment type="caution">
    <text evidence="1">The sequence shown here is derived from an EMBL/GenBank/DDBJ whole genome shotgun (WGS) entry which is preliminary data.</text>
</comment>
<reference evidence="2" key="1">
    <citation type="submission" date="2017-09" db="EMBL/GenBank/DDBJ databases">
        <title>Depth-based differentiation of microbial function through sediment-hosted aquifers and enrichment of novel symbionts in the deep terrestrial subsurface.</title>
        <authorList>
            <person name="Probst A.J."/>
            <person name="Ladd B."/>
            <person name="Jarett J.K."/>
            <person name="Geller-Mcgrath D.E."/>
            <person name="Sieber C.M.K."/>
            <person name="Emerson J.B."/>
            <person name="Anantharaman K."/>
            <person name="Thomas B.C."/>
            <person name="Malmstrom R."/>
            <person name="Stieglmeier M."/>
            <person name="Klingl A."/>
            <person name="Woyke T."/>
            <person name="Ryan C.M."/>
            <person name="Banfield J.F."/>
        </authorList>
    </citation>
    <scope>NUCLEOTIDE SEQUENCE [LARGE SCALE GENOMIC DNA]</scope>
</reference>
<dbReference type="InterPro" id="IPR014825">
    <property type="entry name" value="DNA_alkylation"/>
</dbReference>
<protein>
    <submittedName>
        <fullName evidence="1">DNA alkylation repair protein</fullName>
    </submittedName>
</protein>
<accession>A0A2H0V6K2</accession>
<sequence>MTAGSIKKELRKNANLAKAKVTRGFFKTGKGQYGEGDVFLGLTSKQTYVVAQKYKNAPLSCLDTLLKSKVHEDRVCALRVLVFQFQAGDETIRRKIYNFYLTNAKKVNSWDLVDLSADKIIGVYLVKKDKKILYKLAVSTNLWERRIAIVATFNFIKNNQFGDTLGLAKILLNDKHDLIHKAVGWMLREVGKRDREAEEKFLRKYYQQMPRTMLRYSIEKFPENLRQQYLTSKITIN</sequence>
<dbReference type="Pfam" id="PF08713">
    <property type="entry name" value="DNA_alkylation"/>
    <property type="match status" value="1"/>
</dbReference>
<dbReference type="EMBL" id="PFAN01000130">
    <property type="protein sequence ID" value="PIR94726.1"/>
    <property type="molecule type" value="Genomic_DNA"/>
</dbReference>
<dbReference type="SUPFAM" id="SSF48371">
    <property type="entry name" value="ARM repeat"/>
    <property type="match status" value="1"/>
</dbReference>
<dbReference type="CDD" id="cd06561">
    <property type="entry name" value="AlkD_like"/>
    <property type="match status" value="1"/>
</dbReference>